<feature type="domain" description="Recombinase" evidence="7">
    <location>
        <begin position="158"/>
        <end position="289"/>
    </location>
</feature>
<accession>A0A1H8V5Z9</accession>
<dbReference type="Proteomes" id="UP000198814">
    <property type="component" value="Unassembled WGS sequence"/>
</dbReference>
<dbReference type="InterPro" id="IPR011109">
    <property type="entry name" value="DNA_bind_recombinase_dom"/>
</dbReference>
<dbReference type="Pfam" id="PF00239">
    <property type="entry name" value="Resolvase"/>
    <property type="match status" value="1"/>
</dbReference>
<evidence type="ECO:0000259" key="6">
    <source>
        <dbReference type="PROSITE" id="PS51736"/>
    </source>
</evidence>
<dbReference type="Gene3D" id="3.40.50.1390">
    <property type="entry name" value="Resolvase, N-terminal catalytic domain"/>
    <property type="match status" value="1"/>
</dbReference>
<dbReference type="RefSeq" id="WP_090322619.1">
    <property type="nucleotide sequence ID" value="NZ_FNOE01000048.1"/>
</dbReference>
<evidence type="ECO:0000256" key="3">
    <source>
        <dbReference type="ARBA" id="ARBA00023172"/>
    </source>
</evidence>
<feature type="active site" description="O-(5'-phospho-DNA)-serine intermediate" evidence="4 5">
    <location>
        <position position="10"/>
    </location>
</feature>
<sequence>MRIALYARVSTVKQAEKDLSIPDQLRQMRDWCKANGYTVIMEYVEPGASATDDKRPVFQQMIADAMLKPCPYDAIVVHSLSRFFCNSLEFGLYERDLNKIGVKLISITQQTSDDPSGEFTRRLLSFFDEYQSKENGKHTLRAMKENTRQGYFNGSRPPFGYKTVEVETVSIKGKKKKRLAIDEHEAATVRKIFDLYLNGHLGQSMGAKQIAVYLNERGFTLRGKQWGRNRVHEILSNSTYCGEFIFNRRDAKNQKDKPESEWVRMAIDPIIEQSLFEVVQTRKASRAPSKVPPRAINSPTLLTGILKCGCCGASMTLATGKGGHYRYYKCNTRISKGNKLCDGRSIPMEKLDSLILNTLADKVFDPNRVKTMLSDMKKQIKATQASQDDGLKKLTKELDEIKTATDRLYEAVEKGFLPLDSSLQERSHKLNARKQELLIQVAGYRRQQQLPEIKQNQLEAFTKALRTKLLDRKSGFGKEYLKLLVSEIRIKNNQAEITGSYSALAHAVEETKKHSLERVPSFVPNWLPDQGSNLGPAD</sequence>
<dbReference type="InterPro" id="IPR006119">
    <property type="entry name" value="Resolv_N"/>
</dbReference>
<dbReference type="InterPro" id="IPR006118">
    <property type="entry name" value="Recombinase_CS"/>
</dbReference>
<evidence type="ECO:0000256" key="2">
    <source>
        <dbReference type="ARBA" id="ARBA00023125"/>
    </source>
</evidence>
<dbReference type="EMBL" id="FODO01000046">
    <property type="protein sequence ID" value="SEP10684.1"/>
    <property type="molecule type" value="Genomic_DNA"/>
</dbReference>
<organism evidence="8 9">
    <name type="scientific">Nitrosomonas oligotropha</name>
    <dbReference type="NCBI Taxonomy" id="42354"/>
    <lineage>
        <taxon>Bacteria</taxon>
        <taxon>Pseudomonadati</taxon>
        <taxon>Pseudomonadota</taxon>
        <taxon>Betaproteobacteria</taxon>
        <taxon>Nitrosomonadales</taxon>
        <taxon>Nitrosomonadaceae</taxon>
        <taxon>Nitrosomonas</taxon>
    </lineage>
</organism>
<dbReference type="PANTHER" id="PTHR30461">
    <property type="entry name" value="DNA-INVERTASE FROM LAMBDOID PROPHAGE"/>
    <property type="match status" value="1"/>
</dbReference>
<dbReference type="SUPFAM" id="SSF53041">
    <property type="entry name" value="Resolvase-like"/>
    <property type="match status" value="1"/>
</dbReference>
<reference evidence="9" key="1">
    <citation type="submission" date="2016-10" db="EMBL/GenBank/DDBJ databases">
        <authorList>
            <person name="Varghese N."/>
            <person name="Submissions S."/>
        </authorList>
    </citation>
    <scope>NUCLEOTIDE SEQUENCE [LARGE SCALE GENOMIC DNA]</scope>
    <source>
        <strain evidence="9">Nm76</strain>
    </source>
</reference>
<keyword evidence="3" id="KW-0233">DNA recombination</keyword>
<evidence type="ECO:0000259" key="7">
    <source>
        <dbReference type="PROSITE" id="PS51737"/>
    </source>
</evidence>
<evidence type="ECO:0000313" key="9">
    <source>
        <dbReference type="Proteomes" id="UP000198814"/>
    </source>
</evidence>
<dbReference type="PROSITE" id="PS51736">
    <property type="entry name" value="RECOMBINASES_3"/>
    <property type="match status" value="1"/>
</dbReference>
<dbReference type="GO" id="GO:0003677">
    <property type="term" value="F:DNA binding"/>
    <property type="evidence" value="ECO:0007669"/>
    <property type="project" value="UniProtKB-KW"/>
</dbReference>
<dbReference type="InterPro" id="IPR036162">
    <property type="entry name" value="Resolvase-like_N_sf"/>
</dbReference>
<dbReference type="PROSITE" id="PS00397">
    <property type="entry name" value="RECOMBINASES_1"/>
    <property type="match status" value="1"/>
</dbReference>
<protein>
    <submittedName>
        <fullName evidence="8">Site-specific DNA recombinase</fullName>
    </submittedName>
</protein>
<name>A0A1H8V5Z9_9PROT</name>
<dbReference type="InterPro" id="IPR025827">
    <property type="entry name" value="Zn_ribbon_recom_dom"/>
</dbReference>
<gene>
    <name evidence="8" type="ORF">SAMN05216333_1468</name>
</gene>
<evidence type="ECO:0000256" key="1">
    <source>
        <dbReference type="ARBA" id="ARBA00022908"/>
    </source>
</evidence>
<dbReference type="Pfam" id="PF13408">
    <property type="entry name" value="Zn_ribbon_recom"/>
    <property type="match status" value="1"/>
</dbReference>
<dbReference type="STRING" id="42354.SAMN05216333_1468"/>
<dbReference type="GO" id="GO:0015074">
    <property type="term" value="P:DNA integration"/>
    <property type="evidence" value="ECO:0007669"/>
    <property type="project" value="UniProtKB-KW"/>
</dbReference>
<evidence type="ECO:0000256" key="4">
    <source>
        <dbReference type="PIRSR" id="PIRSR606118-50"/>
    </source>
</evidence>
<dbReference type="InterPro" id="IPR050639">
    <property type="entry name" value="SSR_resolvase"/>
</dbReference>
<dbReference type="OrthoDB" id="5479610at2"/>
<dbReference type="InterPro" id="IPR038109">
    <property type="entry name" value="DNA_bind_recomb_sf"/>
</dbReference>
<dbReference type="CDD" id="cd00338">
    <property type="entry name" value="Ser_Recombinase"/>
    <property type="match status" value="1"/>
</dbReference>
<proteinExistence type="predicted"/>
<dbReference type="PROSITE" id="PS51737">
    <property type="entry name" value="RECOMBINASE_DNA_BIND"/>
    <property type="match status" value="1"/>
</dbReference>
<dbReference type="SMART" id="SM00857">
    <property type="entry name" value="Resolvase"/>
    <property type="match status" value="1"/>
</dbReference>
<dbReference type="PANTHER" id="PTHR30461:SF23">
    <property type="entry name" value="DNA RECOMBINASE-RELATED"/>
    <property type="match status" value="1"/>
</dbReference>
<evidence type="ECO:0000256" key="5">
    <source>
        <dbReference type="PROSITE-ProRule" id="PRU10137"/>
    </source>
</evidence>
<dbReference type="Gene3D" id="3.90.1750.20">
    <property type="entry name" value="Putative Large Serine Recombinase, Chain B, Domain 2"/>
    <property type="match status" value="1"/>
</dbReference>
<dbReference type="GO" id="GO:0000150">
    <property type="term" value="F:DNA strand exchange activity"/>
    <property type="evidence" value="ECO:0007669"/>
    <property type="project" value="InterPro"/>
</dbReference>
<evidence type="ECO:0000313" key="8">
    <source>
        <dbReference type="EMBL" id="SEP10684.1"/>
    </source>
</evidence>
<dbReference type="AlphaFoldDB" id="A0A1H8V5Z9"/>
<dbReference type="Pfam" id="PF07508">
    <property type="entry name" value="Recombinase"/>
    <property type="match status" value="1"/>
</dbReference>
<keyword evidence="2" id="KW-0238">DNA-binding</keyword>
<keyword evidence="1" id="KW-0229">DNA integration</keyword>
<keyword evidence="9" id="KW-1185">Reference proteome</keyword>
<feature type="domain" description="Resolvase/invertase-type recombinase catalytic" evidence="6">
    <location>
        <begin position="2"/>
        <end position="150"/>
    </location>
</feature>